<name>A0ABM1N8W4_NICVS</name>
<dbReference type="PROSITE" id="PS51888">
    <property type="entry name" value="CLIP"/>
    <property type="match status" value="1"/>
</dbReference>
<dbReference type="InterPro" id="IPR001254">
    <property type="entry name" value="Trypsin_dom"/>
</dbReference>
<keyword evidence="4" id="KW-0378">Hydrolase</keyword>
<organism evidence="8 9">
    <name type="scientific">Nicrophorus vespilloides</name>
    <name type="common">Boreal carrion beetle</name>
    <dbReference type="NCBI Taxonomy" id="110193"/>
    <lineage>
        <taxon>Eukaryota</taxon>
        <taxon>Metazoa</taxon>
        <taxon>Ecdysozoa</taxon>
        <taxon>Arthropoda</taxon>
        <taxon>Hexapoda</taxon>
        <taxon>Insecta</taxon>
        <taxon>Pterygota</taxon>
        <taxon>Neoptera</taxon>
        <taxon>Endopterygota</taxon>
        <taxon>Coleoptera</taxon>
        <taxon>Polyphaga</taxon>
        <taxon>Staphyliniformia</taxon>
        <taxon>Silphidae</taxon>
        <taxon>Nicrophorinae</taxon>
        <taxon>Nicrophorus</taxon>
    </lineage>
</organism>
<dbReference type="SMART" id="SM00680">
    <property type="entry name" value="CLIP"/>
    <property type="match status" value="1"/>
</dbReference>
<feature type="domain" description="Peptidase S1" evidence="6">
    <location>
        <begin position="98"/>
        <end position="339"/>
    </location>
</feature>
<dbReference type="RefSeq" id="XP_017783264.1">
    <property type="nucleotide sequence ID" value="XM_017927775.1"/>
</dbReference>
<dbReference type="PROSITE" id="PS50240">
    <property type="entry name" value="TRYPSIN_DOM"/>
    <property type="match status" value="1"/>
</dbReference>
<keyword evidence="1 5" id="KW-0732">Signal</keyword>
<dbReference type="PANTHER" id="PTHR24252">
    <property type="entry name" value="ACROSIN-RELATED"/>
    <property type="match status" value="1"/>
</dbReference>
<evidence type="ECO:0000256" key="5">
    <source>
        <dbReference type="SAM" id="SignalP"/>
    </source>
</evidence>
<reference evidence="9" key="1">
    <citation type="submission" date="2025-08" db="UniProtKB">
        <authorList>
            <consortium name="RefSeq"/>
        </authorList>
    </citation>
    <scope>IDENTIFICATION</scope>
    <source>
        <tissue evidence="9">Whole Larva</tissue>
    </source>
</reference>
<feature type="chain" id="PRO_5045428704" evidence="5">
    <location>
        <begin position="18"/>
        <end position="348"/>
    </location>
</feature>
<dbReference type="Pfam" id="PF00089">
    <property type="entry name" value="Trypsin"/>
    <property type="match status" value="1"/>
</dbReference>
<dbReference type="PANTHER" id="PTHR24252:SF7">
    <property type="entry name" value="HYALIN"/>
    <property type="match status" value="1"/>
</dbReference>
<proteinExistence type="inferred from homology"/>
<keyword evidence="4" id="KW-0720">Serine protease</keyword>
<evidence type="ECO:0000256" key="4">
    <source>
        <dbReference type="RuleBase" id="RU363034"/>
    </source>
</evidence>
<dbReference type="PRINTS" id="PR00722">
    <property type="entry name" value="CHYMOTRYPSIN"/>
</dbReference>
<keyword evidence="8" id="KW-1185">Reference proteome</keyword>
<evidence type="ECO:0000259" key="6">
    <source>
        <dbReference type="PROSITE" id="PS50240"/>
    </source>
</evidence>
<evidence type="ECO:0000313" key="9">
    <source>
        <dbReference type="RefSeq" id="XP_017783264.1"/>
    </source>
</evidence>
<dbReference type="InterPro" id="IPR001314">
    <property type="entry name" value="Peptidase_S1A"/>
</dbReference>
<feature type="signal peptide" evidence="5">
    <location>
        <begin position="1"/>
        <end position="17"/>
    </location>
</feature>
<dbReference type="InterPro" id="IPR043504">
    <property type="entry name" value="Peptidase_S1_PA_chymotrypsin"/>
</dbReference>
<dbReference type="SUPFAM" id="SSF50494">
    <property type="entry name" value="Trypsin-like serine proteases"/>
    <property type="match status" value="1"/>
</dbReference>
<evidence type="ECO:0000256" key="2">
    <source>
        <dbReference type="ARBA" id="ARBA00023157"/>
    </source>
</evidence>
<sequence length="348" mass="38320">MFRCLLMLSSLAITCKALEVDDACKLSNGKNGICKLVTKCPSAIELIKKRQIPILCGFEGLTSIVCCDKTRLLTKSRDSPGKKSKNYCLSTYPPRLAAVGGVQSFAKEFPHMAALGAINGDEVKWLCGGSLINKRYIITAAHCLISKDFGILTHVRLGDLNLKLDTDDAEPQDFGIKRAIKYPGYIRTKSYHDLALLELDRKVNFTDYVKPACLNVEKNSTNGQVLTATGWGRTQFGGDTSDHLQKIEIFETKNSDCTLKYKYDPKLTLGVVDDWQICASAPGKDTCQGDSGGPLQKKSTFHHTIYGVTSFGKACGLANFPGVYTRISYYIDWIEKIVWPNGIHDGPA</sequence>
<accession>A0ABM1N8W4</accession>
<comment type="similarity">
    <text evidence="3">Belongs to the peptidase S1 family. CLIP subfamily.</text>
</comment>
<evidence type="ECO:0000256" key="1">
    <source>
        <dbReference type="ARBA" id="ARBA00022729"/>
    </source>
</evidence>
<dbReference type="GeneID" id="108567359"/>
<dbReference type="InterPro" id="IPR022700">
    <property type="entry name" value="CLIP"/>
</dbReference>
<evidence type="ECO:0000259" key="7">
    <source>
        <dbReference type="PROSITE" id="PS51888"/>
    </source>
</evidence>
<keyword evidence="4" id="KW-0645">Protease</keyword>
<dbReference type="PROSITE" id="PS00134">
    <property type="entry name" value="TRYPSIN_HIS"/>
    <property type="match status" value="1"/>
</dbReference>
<dbReference type="SMART" id="SM00020">
    <property type="entry name" value="Tryp_SPc"/>
    <property type="match status" value="1"/>
</dbReference>
<evidence type="ECO:0000256" key="3">
    <source>
        <dbReference type="ARBA" id="ARBA00024195"/>
    </source>
</evidence>
<dbReference type="InterPro" id="IPR018114">
    <property type="entry name" value="TRYPSIN_HIS"/>
</dbReference>
<dbReference type="CDD" id="cd00190">
    <property type="entry name" value="Tryp_SPc"/>
    <property type="match status" value="1"/>
</dbReference>
<keyword evidence="2" id="KW-1015">Disulfide bond</keyword>
<dbReference type="InterPro" id="IPR009003">
    <property type="entry name" value="Peptidase_S1_PA"/>
</dbReference>
<gene>
    <name evidence="9" type="primary">LOC108567359</name>
</gene>
<feature type="domain" description="Clip" evidence="7">
    <location>
        <begin position="23"/>
        <end position="67"/>
    </location>
</feature>
<dbReference type="PROSITE" id="PS00135">
    <property type="entry name" value="TRYPSIN_SER"/>
    <property type="match status" value="1"/>
</dbReference>
<dbReference type="InterPro" id="IPR033116">
    <property type="entry name" value="TRYPSIN_SER"/>
</dbReference>
<evidence type="ECO:0000313" key="8">
    <source>
        <dbReference type="Proteomes" id="UP000695000"/>
    </source>
</evidence>
<dbReference type="Proteomes" id="UP000695000">
    <property type="component" value="Unplaced"/>
</dbReference>
<dbReference type="Gene3D" id="2.40.10.10">
    <property type="entry name" value="Trypsin-like serine proteases"/>
    <property type="match status" value="1"/>
</dbReference>
<protein>
    <submittedName>
        <fullName evidence="9">Venom protease-like</fullName>
    </submittedName>
</protein>